<feature type="compositionally biased region" description="Basic residues" evidence="1">
    <location>
        <begin position="63"/>
        <end position="75"/>
    </location>
</feature>
<feature type="compositionally biased region" description="Basic and acidic residues" evidence="1">
    <location>
        <begin position="47"/>
        <end position="56"/>
    </location>
</feature>
<comment type="caution">
    <text evidence="2">The sequence shown here is derived from an EMBL/GenBank/DDBJ whole genome shotgun (WGS) entry which is preliminary data.</text>
</comment>
<dbReference type="Proteomes" id="UP000835052">
    <property type="component" value="Unassembled WGS sequence"/>
</dbReference>
<accession>A0A8S1HTR6</accession>
<evidence type="ECO:0000256" key="1">
    <source>
        <dbReference type="SAM" id="MobiDB-lite"/>
    </source>
</evidence>
<reference evidence="2" key="1">
    <citation type="submission" date="2020-10" db="EMBL/GenBank/DDBJ databases">
        <authorList>
            <person name="Kikuchi T."/>
        </authorList>
    </citation>
    <scope>NUCLEOTIDE SEQUENCE</scope>
    <source>
        <strain evidence="2">NKZ352</strain>
    </source>
</reference>
<gene>
    <name evidence="2" type="ORF">CAUJ_LOCUS14584</name>
</gene>
<keyword evidence="3" id="KW-1185">Reference proteome</keyword>
<name>A0A8S1HTR6_9PELO</name>
<proteinExistence type="predicted"/>
<sequence length="287" mass="33176">MRLIFVAPQLESSLFSEENVDKKFNGRIRVGQHNCTEEKKKKKSKKKSTEETRSVESSEPMKNSKKKATNKKKRKKKKKIACEVFSEQNRSWKQFDEEQIDRIIDLEVAANHVKEWIEKLIVKSIVYNKAKEDAADELSENLFTQASLVLRSNLMEARSVQKDLQNFVIFCKKEFMHSFSVQSSIFVEGLAKILEKLSRVGDALAFLEAGLEVLEYVSCEYLLTTFANVEAEICKLSLHDGAHFGESHFESGDVEMKMRLLTPSTHRKLTIPLIFLTLPETHHYFFF</sequence>
<dbReference type="EMBL" id="CAJGYM010000134">
    <property type="protein sequence ID" value="CAD6198678.1"/>
    <property type="molecule type" value="Genomic_DNA"/>
</dbReference>
<feature type="region of interest" description="Disordered" evidence="1">
    <location>
        <begin position="26"/>
        <end position="75"/>
    </location>
</feature>
<evidence type="ECO:0000313" key="3">
    <source>
        <dbReference type="Proteomes" id="UP000835052"/>
    </source>
</evidence>
<protein>
    <submittedName>
        <fullName evidence="2">Uncharacterized protein</fullName>
    </submittedName>
</protein>
<evidence type="ECO:0000313" key="2">
    <source>
        <dbReference type="EMBL" id="CAD6198678.1"/>
    </source>
</evidence>
<organism evidence="2 3">
    <name type="scientific">Caenorhabditis auriculariae</name>
    <dbReference type="NCBI Taxonomy" id="2777116"/>
    <lineage>
        <taxon>Eukaryota</taxon>
        <taxon>Metazoa</taxon>
        <taxon>Ecdysozoa</taxon>
        <taxon>Nematoda</taxon>
        <taxon>Chromadorea</taxon>
        <taxon>Rhabditida</taxon>
        <taxon>Rhabditina</taxon>
        <taxon>Rhabditomorpha</taxon>
        <taxon>Rhabditoidea</taxon>
        <taxon>Rhabditidae</taxon>
        <taxon>Peloderinae</taxon>
        <taxon>Caenorhabditis</taxon>
    </lineage>
</organism>
<dbReference type="AlphaFoldDB" id="A0A8S1HTR6"/>